<dbReference type="Pfam" id="PF00023">
    <property type="entry name" value="Ank"/>
    <property type="match status" value="1"/>
</dbReference>
<evidence type="ECO:0000313" key="5">
    <source>
        <dbReference type="Proteomes" id="UP000078046"/>
    </source>
</evidence>
<dbReference type="OrthoDB" id="6159131at2759"/>
<evidence type="ECO:0000313" key="4">
    <source>
        <dbReference type="EMBL" id="OAF63965.1"/>
    </source>
</evidence>
<organism evidence="4 5">
    <name type="scientific">Intoshia linei</name>
    <dbReference type="NCBI Taxonomy" id="1819745"/>
    <lineage>
        <taxon>Eukaryota</taxon>
        <taxon>Metazoa</taxon>
        <taxon>Spiralia</taxon>
        <taxon>Lophotrochozoa</taxon>
        <taxon>Mesozoa</taxon>
        <taxon>Orthonectida</taxon>
        <taxon>Rhopaluridae</taxon>
        <taxon>Intoshia</taxon>
    </lineage>
</organism>
<dbReference type="Gene3D" id="1.25.40.20">
    <property type="entry name" value="Ankyrin repeat-containing domain"/>
    <property type="match status" value="2"/>
</dbReference>
<dbReference type="GO" id="GO:0005829">
    <property type="term" value="C:cytosol"/>
    <property type="evidence" value="ECO:0007669"/>
    <property type="project" value="TreeGrafter"/>
</dbReference>
<accession>A0A177APN7</accession>
<dbReference type="InterPro" id="IPR002110">
    <property type="entry name" value="Ankyrin_rpt"/>
</dbReference>
<feature type="repeat" description="ANK" evidence="3">
    <location>
        <begin position="69"/>
        <end position="101"/>
    </location>
</feature>
<name>A0A177APN7_9BILA</name>
<reference evidence="4 5" key="1">
    <citation type="submission" date="2016-04" db="EMBL/GenBank/DDBJ databases">
        <title>The genome of Intoshia linei affirms orthonectids as highly simplified spiralians.</title>
        <authorList>
            <person name="Mikhailov K.V."/>
            <person name="Slusarev G.S."/>
            <person name="Nikitin M.A."/>
            <person name="Logacheva M.D."/>
            <person name="Penin A."/>
            <person name="Aleoshin V."/>
            <person name="Panchin Y.V."/>
        </authorList>
    </citation>
    <scope>NUCLEOTIDE SEQUENCE [LARGE SCALE GENOMIC DNA]</scope>
    <source>
        <strain evidence="4">Intl2013</strain>
        <tissue evidence="4">Whole animal</tissue>
    </source>
</reference>
<dbReference type="PANTHER" id="PTHR46680:SF3">
    <property type="entry name" value="NF-KAPPA-B INHIBITOR CACTUS"/>
    <property type="match status" value="1"/>
</dbReference>
<dbReference type="InterPro" id="IPR051070">
    <property type="entry name" value="NF-kappa-B_inhibitor"/>
</dbReference>
<dbReference type="EMBL" id="LWCA01002288">
    <property type="protein sequence ID" value="OAF63965.1"/>
    <property type="molecule type" value="Genomic_DNA"/>
</dbReference>
<keyword evidence="2 3" id="KW-0040">ANK repeat</keyword>
<evidence type="ECO:0000256" key="1">
    <source>
        <dbReference type="ARBA" id="ARBA00022737"/>
    </source>
</evidence>
<dbReference type="PANTHER" id="PTHR46680">
    <property type="entry name" value="NF-KAPPA-B INHIBITOR ALPHA"/>
    <property type="match status" value="1"/>
</dbReference>
<evidence type="ECO:0000256" key="3">
    <source>
        <dbReference type="PROSITE-ProRule" id="PRU00023"/>
    </source>
</evidence>
<dbReference type="GO" id="GO:0051059">
    <property type="term" value="F:NF-kappaB binding"/>
    <property type="evidence" value="ECO:0007669"/>
    <property type="project" value="TreeGrafter"/>
</dbReference>
<sequence length="299" mass="33885">MSVKILLDETKYDDAQQSSFDNASFSENLSGDIFQIAREGDVSALHRYIAVCANNAKSIKKKLNSRDSDRITPLHLAARYNKYDMVKYLIKNGANPQKRDNEGLHPLHYAAKYKRIKLISMQKRNENIDRNSVTFEQLYENLIKPTMQDSVIICIANSGGDVNAEDIYGCTPLHYAAIRCNEYGTVELLLCMGIDIEHKDHKDMRPVHLAISHNSLIITKLLLKRDANILCKDEDNGTPIHFAAMEGSMSIMLEIVDRAERLGISTKDLMADPDNEHNTALMLSVENRNYDCAKYCLEL</sequence>
<dbReference type="InterPro" id="IPR036770">
    <property type="entry name" value="Ankyrin_rpt-contain_sf"/>
</dbReference>
<dbReference type="SMART" id="SM00248">
    <property type="entry name" value="ANK"/>
    <property type="match status" value="5"/>
</dbReference>
<dbReference type="Pfam" id="PF12796">
    <property type="entry name" value="Ank_2"/>
    <property type="match status" value="2"/>
</dbReference>
<dbReference type="PROSITE" id="PS50088">
    <property type="entry name" value="ANK_REPEAT"/>
    <property type="match status" value="3"/>
</dbReference>
<gene>
    <name evidence="4" type="ORF">A3Q56_08333</name>
</gene>
<dbReference type="Proteomes" id="UP000078046">
    <property type="component" value="Unassembled WGS sequence"/>
</dbReference>
<feature type="repeat" description="ANK" evidence="3">
    <location>
        <begin position="168"/>
        <end position="201"/>
    </location>
</feature>
<protein>
    <submittedName>
        <fullName evidence="4">Uncharacterized protein</fullName>
    </submittedName>
</protein>
<proteinExistence type="predicted"/>
<feature type="repeat" description="ANK" evidence="3">
    <location>
        <begin position="202"/>
        <end position="234"/>
    </location>
</feature>
<keyword evidence="5" id="KW-1185">Reference proteome</keyword>
<dbReference type="GO" id="GO:0071356">
    <property type="term" value="P:cellular response to tumor necrosis factor"/>
    <property type="evidence" value="ECO:0007669"/>
    <property type="project" value="TreeGrafter"/>
</dbReference>
<feature type="non-terminal residue" evidence="4">
    <location>
        <position position="299"/>
    </location>
</feature>
<dbReference type="PROSITE" id="PS50297">
    <property type="entry name" value="ANK_REP_REGION"/>
    <property type="match status" value="2"/>
</dbReference>
<evidence type="ECO:0000256" key="2">
    <source>
        <dbReference type="ARBA" id="ARBA00023043"/>
    </source>
</evidence>
<comment type="caution">
    <text evidence="4">The sequence shown here is derived from an EMBL/GenBank/DDBJ whole genome shotgun (WGS) entry which is preliminary data.</text>
</comment>
<keyword evidence="1" id="KW-0677">Repeat</keyword>
<dbReference type="AlphaFoldDB" id="A0A177APN7"/>
<dbReference type="SUPFAM" id="SSF48403">
    <property type="entry name" value="Ankyrin repeat"/>
    <property type="match status" value="1"/>
</dbReference>